<feature type="compositionally biased region" description="Low complexity" evidence="1">
    <location>
        <begin position="120"/>
        <end position="132"/>
    </location>
</feature>
<reference evidence="2 3" key="1">
    <citation type="submission" date="2024-01" db="EMBL/GenBank/DDBJ databases">
        <title>The genomes of 5 underutilized Papilionoideae crops provide insights into root nodulation and disease resistanc.</title>
        <authorList>
            <person name="Yuan L."/>
        </authorList>
    </citation>
    <scope>NUCLEOTIDE SEQUENCE [LARGE SCALE GENOMIC DNA]</scope>
    <source>
        <strain evidence="2">ZHUSHIDOU_FW_LH</strain>
        <tissue evidence="2">Leaf</tissue>
    </source>
</reference>
<accession>A0AAN9F837</accession>
<dbReference type="AlphaFoldDB" id="A0AAN9F837"/>
<gene>
    <name evidence="2" type="ORF">RIF29_21786</name>
</gene>
<feature type="region of interest" description="Disordered" evidence="1">
    <location>
        <begin position="109"/>
        <end position="132"/>
    </location>
</feature>
<name>A0AAN9F837_CROPI</name>
<evidence type="ECO:0000313" key="3">
    <source>
        <dbReference type="Proteomes" id="UP001372338"/>
    </source>
</evidence>
<sequence>MNGVVLKSMGQEELISVLQVVVKMAFTSDTVAEKMLNKDVLRIKNCFRIDLSLILSSLALLSTLLTLLSQSTLLGCARGPLPLVRSLTAALPTSGSLTHGGALNGSPTAALSTAHPLRRSTTPSGSAPSAGASCETLISQGENCSWVIKGK</sequence>
<protein>
    <submittedName>
        <fullName evidence="2">Uncharacterized protein</fullName>
    </submittedName>
</protein>
<organism evidence="2 3">
    <name type="scientific">Crotalaria pallida</name>
    <name type="common">Smooth rattlebox</name>
    <name type="synonym">Crotalaria striata</name>
    <dbReference type="NCBI Taxonomy" id="3830"/>
    <lineage>
        <taxon>Eukaryota</taxon>
        <taxon>Viridiplantae</taxon>
        <taxon>Streptophyta</taxon>
        <taxon>Embryophyta</taxon>
        <taxon>Tracheophyta</taxon>
        <taxon>Spermatophyta</taxon>
        <taxon>Magnoliopsida</taxon>
        <taxon>eudicotyledons</taxon>
        <taxon>Gunneridae</taxon>
        <taxon>Pentapetalae</taxon>
        <taxon>rosids</taxon>
        <taxon>fabids</taxon>
        <taxon>Fabales</taxon>
        <taxon>Fabaceae</taxon>
        <taxon>Papilionoideae</taxon>
        <taxon>50 kb inversion clade</taxon>
        <taxon>genistoids sensu lato</taxon>
        <taxon>core genistoids</taxon>
        <taxon>Crotalarieae</taxon>
        <taxon>Crotalaria</taxon>
    </lineage>
</organism>
<proteinExistence type="predicted"/>
<keyword evidence="3" id="KW-1185">Reference proteome</keyword>
<dbReference type="Proteomes" id="UP001372338">
    <property type="component" value="Unassembled WGS sequence"/>
</dbReference>
<dbReference type="EMBL" id="JAYWIO010000004">
    <property type="protein sequence ID" value="KAK7269070.1"/>
    <property type="molecule type" value="Genomic_DNA"/>
</dbReference>
<comment type="caution">
    <text evidence="2">The sequence shown here is derived from an EMBL/GenBank/DDBJ whole genome shotgun (WGS) entry which is preliminary data.</text>
</comment>
<evidence type="ECO:0000313" key="2">
    <source>
        <dbReference type="EMBL" id="KAK7269070.1"/>
    </source>
</evidence>
<evidence type="ECO:0000256" key="1">
    <source>
        <dbReference type="SAM" id="MobiDB-lite"/>
    </source>
</evidence>